<evidence type="ECO:0000313" key="2">
    <source>
        <dbReference type="EMBL" id="OCS88917.1"/>
    </source>
</evidence>
<dbReference type="RefSeq" id="WP_066465478.1">
    <property type="nucleotide sequence ID" value="NZ_MATO01000049.1"/>
</dbReference>
<dbReference type="OrthoDB" id="2081291at2"/>
<evidence type="ECO:0000259" key="1">
    <source>
        <dbReference type="Pfam" id="PF05729"/>
    </source>
</evidence>
<dbReference type="EMBL" id="MATO01000049">
    <property type="protein sequence ID" value="OCS88917.1"/>
    <property type="molecule type" value="Genomic_DNA"/>
</dbReference>
<gene>
    <name evidence="2" type="ORF">A6K76_13265</name>
</gene>
<dbReference type="AlphaFoldDB" id="A0A1C0YP33"/>
<dbReference type="SUPFAM" id="SSF52540">
    <property type="entry name" value="P-loop containing nucleoside triphosphate hydrolases"/>
    <property type="match status" value="1"/>
</dbReference>
<sequence length="644" mass="75790">MLEGVGEVLMQSGTDHLVRGLIDSVLRTNFGRVKGIFKEPNEGDEFLKDFEEYLNRMYRKSSTLNTIILHRTPTPIEKLYVPLTLSNRIERENDFYVNQDVNIFINKYKKIIITDSAGMGKSTVMKWMFRESIKEKKTIPIFIELRKINSTHTIIDEITKELNPLTIKYDEIIVKNLIDIGGFTFFLDGYDEITLKERSNVTAILQDFITKADDNNQFILSSRPESALASFSNFYSFNLLPLSDEQANDLLRKYALVDNAVEVAENLIKEIRNEANYENLATFLENPLMVTLLYKGYDYKQKIPYKKSIFYRQVFDSLFEGHDLSKGDAFSRAKESDLDIETFHTVLRTLGFITFIQGKIEFTKDEIITFLNQCKIVTQLDFNANELLNDLIKNVPIFYQEGIDYRWTHKSLQEYFVASYICIDANEKQADHLNNIYAKRLFSHYMNVMDLCYDMDYKNFKKTIIYKFLQDLYRNVSTDTNKNKRWNFYMDIALSKGKFETFNGESWELFVQSNNDSEKKLRCCQGFSGFLEYEIHIAFYTNSYFELGDFLIKKGENFIFRNNRGEFCEEELRYVDENISKDDCTKVFFLDEMVELFKQDSKLFNCVLRITNSLTYPIWVDYEKVNSLIKEIDEGDTQLNYLEI</sequence>
<evidence type="ECO:0000313" key="3">
    <source>
        <dbReference type="Proteomes" id="UP000093482"/>
    </source>
</evidence>
<protein>
    <recommendedName>
        <fullName evidence="1">NACHT domain-containing protein</fullName>
    </recommendedName>
</protein>
<name>A0A1C0YP33_9BACL</name>
<comment type="caution">
    <text evidence="2">The sequence shown here is derived from an EMBL/GenBank/DDBJ whole genome shotgun (WGS) entry which is preliminary data.</text>
</comment>
<dbReference type="Proteomes" id="UP000093482">
    <property type="component" value="Unassembled WGS sequence"/>
</dbReference>
<proteinExistence type="predicted"/>
<dbReference type="PANTHER" id="PTHR46844">
    <property type="entry name" value="SLR5058 PROTEIN"/>
    <property type="match status" value="1"/>
</dbReference>
<dbReference type="Gene3D" id="3.40.50.300">
    <property type="entry name" value="P-loop containing nucleotide triphosphate hydrolases"/>
    <property type="match status" value="1"/>
</dbReference>
<accession>A0A1C0YP33</accession>
<keyword evidence="3" id="KW-1185">Reference proteome</keyword>
<dbReference type="Pfam" id="PF05729">
    <property type="entry name" value="NACHT"/>
    <property type="match status" value="1"/>
</dbReference>
<dbReference type="PANTHER" id="PTHR46844:SF1">
    <property type="entry name" value="SLR5058 PROTEIN"/>
    <property type="match status" value="1"/>
</dbReference>
<dbReference type="InterPro" id="IPR007111">
    <property type="entry name" value="NACHT_NTPase"/>
</dbReference>
<organism evidence="2 3">
    <name type="scientific">Caryophanon latum</name>
    <dbReference type="NCBI Taxonomy" id="33977"/>
    <lineage>
        <taxon>Bacteria</taxon>
        <taxon>Bacillati</taxon>
        <taxon>Bacillota</taxon>
        <taxon>Bacilli</taxon>
        <taxon>Bacillales</taxon>
        <taxon>Caryophanaceae</taxon>
        <taxon>Caryophanon</taxon>
    </lineage>
</organism>
<feature type="domain" description="NACHT" evidence="1">
    <location>
        <begin position="111"/>
        <end position="254"/>
    </location>
</feature>
<reference evidence="2 3" key="1">
    <citation type="submission" date="2016-07" db="EMBL/GenBank/DDBJ databases">
        <title>Caryophanon latum genome sequencing.</title>
        <authorList>
            <person name="Verma A."/>
            <person name="Pal Y."/>
            <person name="Krishnamurthi S."/>
        </authorList>
    </citation>
    <scope>NUCLEOTIDE SEQUENCE [LARGE SCALE GENOMIC DNA]</scope>
    <source>
        <strain evidence="2 3">DSM 14151</strain>
    </source>
</reference>
<dbReference type="InterPro" id="IPR027417">
    <property type="entry name" value="P-loop_NTPase"/>
</dbReference>